<organism evidence="1 2">
    <name type="scientific">Buttiauxella izardii</name>
    <dbReference type="NCBI Taxonomy" id="82991"/>
    <lineage>
        <taxon>Bacteria</taxon>
        <taxon>Pseudomonadati</taxon>
        <taxon>Pseudomonadota</taxon>
        <taxon>Gammaproteobacteria</taxon>
        <taxon>Enterobacterales</taxon>
        <taxon>Enterobacteriaceae</taxon>
        <taxon>Buttiauxella</taxon>
    </lineage>
</organism>
<gene>
    <name evidence="1" type="ORF">D6029_03690</name>
</gene>
<dbReference type="EMBL" id="QZWH01000006">
    <property type="protein sequence ID" value="RJT26899.1"/>
    <property type="molecule type" value="Genomic_DNA"/>
</dbReference>
<name>A0A3A5K2Q5_9ENTR</name>
<dbReference type="CDD" id="cd00085">
    <property type="entry name" value="HNHc"/>
    <property type="match status" value="1"/>
</dbReference>
<protein>
    <submittedName>
        <fullName evidence="1">DUF968 domain-containing protein</fullName>
    </submittedName>
</protein>
<dbReference type="InterPro" id="IPR010373">
    <property type="entry name" value="DUF968"/>
</dbReference>
<dbReference type="Pfam" id="PF06147">
    <property type="entry name" value="DUF968"/>
    <property type="match status" value="1"/>
</dbReference>
<dbReference type="InterPro" id="IPR003615">
    <property type="entry name" value="HNH_nuc"/>
</dbReference>
<dbReference type="RefSeq" id="WP_120063468.1">
    <property type="nucleotide sequence ID" value="NZ_QZWH01000006.1"/>
</dbReference>
<comment type="caution">
    <text evidence="1">The sequence shown here is derived from an EMBL/GenBank/DDBJ whole genome shotgun (WGS) entry which is preliminary data.</text>
</comment>
<dbReference type="OrthoDB" id="6700725at2"/>
<sequence length="329" mass="36688">MRALLRPVVVKELGLVLLKPSKELLPLFSGRVLIDYAPEYMIEWPSGALPTAMQCLGEDPVLVPFFANEKVIQAAGGINGLKDWLKRQPSGCQWPHSDYHHKELVATEFHPGAIRLCWGCDTQLHDHHTKQLSDIAKANIIAWVIDKARQNLGFSKSHVLTLPEICWWATQRDLVSALPEGMARRALRMPQDAIPSVSRECDIVPELPATSIIQEKVKPVLKLKVDPESPGTLMKRPKRIRLEKPTYLQWVKTQPCEGCGSPADDPHHLIGWGQGGMGTKAHDVLSIPLCRTCHTELHNDPVKFEQKHGSQPAMIIRVIDRACSLGVLA</sequence>
<evidence type="ECO:0000313" key="2">
    <source>
        <dbReference type="Proteomes" id="UP000276295"/>
    </source>
</evidence>
<evidence type="ECO:0000313" key="1">
    <source>
        <dbReference type="EMBL" id="RJT26899.1"/>
    </source>
</evidence>
<dbReference type="AlphaFoldDB" id="A0A3A5K2Q5"/>
<keyword evidence="2" id="KW-1185">Reference proteome</keyword>
<proteinExistence type="predicted"/>
<dbReference type="Proteomes" id="UP000276295">
    <property type="component" value="Unassembled WGS sequence"/>
</dbReference>
<dbReference type="Gene3D" id="3.30.50.20">
    <property type="entry name" value="prophage-derive protein ybcO"/>
    <property type="match status" value="1"/>
</dbReference>
<accession>A0A3A5K2Q5</accession>
<reference evidence="1 2" key="1">
    <citation type="submission" date="2018-09" db="EMBL/GenBank/DDBJ databases">
        <title>Draft genome sequence of Buttiauxella izardii CCUG 35510T.</title>
        <authorList>
            <person name="Salva-Serra F."/>
            <person name="Marathe N."/>
            <person name="Moore E."/>
            <person name="Stadler-Svensson L."/>
            <person name="Engstrom-Jakobsson H."/>
        </authorList>
    </citation>
    <scope>NUCLEOTIDE SEQUENCE [LARGE SCALE GENOMIC DNA]</scope>
    <source>
        <strain evidence="1 2">CCUG 35510</strain>
    </source>
</reference>